<dbReference type="Proteomes" id="UP000251960">
    <property type="component" value="Chromosome 3"/>
</dbReference>
<accession>A0A3L6FFL1</accession>
<dbReference type="InterPro" id="IPR036691">
    <property type="entry name" value="Endo/exonu/phosph_ase_sf"/>
</dbReference>
<dbReference type="PANTHER" id="PTHR33710">
    <property type="entry name" value="BNAC02G09200D PROTEIN"/>
    <property type="match status" value="1"/>
</dbReference>
<evidence type="ECO:0000259" key="1">
    <source>
        <dbReference type="Pfam" id="PF03372"/>
    </source>
</evidence>
<dbReference type="Pfam" id="PF03372">
    <property type="entry name" value="Exo_endo_phos"/>
    <property type="match status" value="1"/>
</dbReference>
<proteinExistence type="predicted"/>
<reference evidence="2" key="1">
    <citation type="journal article" date="2018" name="Nat. Genet.">
        <title>Extensive intraspecific gene order and gene structural variations between Mo17 and other maize genomes.</title>
        <authorList>
            <person name="Sun S."/>
            <person name="Zhou Y."/>
            <person name="Chen J."/>
            <person name="Shi J."/>
            <person name="Zhao H."/>
            <person name="Zhao H."/>
            <person name="Song W."/>
            <person name="Zhang M."/>
            <person name="Cui Y."/>
            <person name="Dong X."/>
            <person name="Liu H."/>
            <person name="Ma X."/>
            <person name="Jiao Y."/>
            <person name="Wang B."/>
            <person name="Wei X."/>
            <person name="Stein J.C."/>
            <person name="Glaubitz J.C."/>
            <person name="Lu F."/>
            <person name="Yu G."/>
            <person name="Liang C."/>
            <person name="Fengler K."/>
            <person name="Li B."/>
            <person name="Rafalski A."/>
            <person name="Schnable P.S."/>
            <person name="Ware D.H."/>
            <person name="Buckler E.S."/>
            <person name="Lai J."/>
        </authorList>
    </citation>
    <scope>NUCLEOTIDE SEQUENCE [LARGE SCALE GENOMIC DNA]</scope>
    <source>
        <tissue evidence="2">Seedling</tissue>
    </source>
</reference>
<dbReference type="Gene3D" id="3.60.10.10">
    <property type="entry name" value="Endonuclease/exonuclease/phosphatase"/>
    <property type="match status" value="1"/>
</dbReference>
<comment type="caution">
    <text evidence="2">The sequence shown here is derived from an EMBL/GenBank/DDBJ whole genome shotgun (WGS) entry which is preliminary data.</text>
</comment>
<evidence type="ECO:0000313" key="2">
    <source>
        <dbReference type="EMBL" id="PWZ31141.1"/>
    </source>
</evidence>
<dbReference type="InterPro" id="IPR005135">
    <property type="entry name" value="Endo/exonuclease/phosphatase"/>
</dbReference>
<feature type="non-terminal residue" evidence="2">
    <location>
        <position position="1"/>
    </location>
</feature>
<dbReference type="EMBL" id="NCVQ01000004">
    <property type="protein sequence ID" value="PWZ31141.1"/>
    <property type="molecule type" value="Genomic_DNA"/>
</dbReference>
<feature type="domain" description="Endonuclease/exonuclease/phosphatase" evidence="1">
    <location>
        <begin position="15"/>
        <end position="122"/>
    </location>
</feature>
<dbReference type="PANTHER" id="PTHR33710:SF72">
    <property type="entry name" value="OS04G0204200 PROTEIN"/>
    <property type="match status" value="1"/>
</dbReference>
<dbReference type="GO" id="GO:0003824">
    <property type="term" value="F:catalytic activity"/>
    <property type="evidence" value="ECO:0007669"/>
    <property type="project" value="InterPro"/>
</dbReference>
<protein>
    <recommendedName>
        <fullName evidence="1">Endonuclease/exonuclease/phosphatase domain-containing protein</fullName>
    </recommendedName>
</protein>
<name>A0A3L6FFL1_MAIZE</name>
<sequence>WNFINVYGVAQIENKDRFLSEFSSICSKCKGPTIFGGDFNIIRTNEEKNKPGILSKWSILFNSIIKMYGLIELDLLDRLYTWSNNRCNPTFETLDRFLVNPEWDLLFHNAMVRGLDRSLSDHVPLLLQTEEKKRSHEFRYELSWKLRPGFREIMVNNWTLPVRSKKVLMFGKKKLKD</sequence>
<dbReference type="SUPFAM" id="SSF56219">
    <property type="entry name" value="DNase I-like"/>
    <property type="match status" value="1"/>
</dbReference>
<organism evidence="2">
    <name type="scientific">Zea mays</name>
    <name type="common">Maize</name>
    <dbReference type="NCBI Taxonomy" id="4577"/>
    <lineage>
        <taxon>Eukaryota</taxon>
        <taxon>Viridiplantae</taxon>
        <taxon>Streptophyta</taxon>
        <taxon>Embryophyta</taxon>
        <taxon>Tracheophyta</taxon>
        <taxon>Spermatophyta</taxon>
        <taxon>Magnoliopsida</taxon>
        <taxon>Liliopsida</taxon>
        <taxon>Poales</taxon>
        <taxon>Poaceae</taxon>
        <taxon>PACMAD clade</taxon>
        <taxon>Panicoideae</taxon>
        <taxon>Andropogonodae</taxon>
        <taxon>Andropogoneae</taxon>
        <taxon>Tripsacinae</taxon>
        <taxon>Zea</taxon>
    </lineage>
</organism>
<gene>
    <name evidence="2" type="ORF">Zm00014a_026088</name>
</gene>
<dbReference type="AlphaFoldDB" id="A0A3L6FFL1"/>